<feature type="transmembrane region" description="Helical" evidence="1">
    <location>
        <begin position="160"/>
        <end position="181"/>
    </location>
</feature>
<dbReference type="InterPro" id="IPR021315">
    <property type="entry name" value="Gap/Sap"/>
</dbReference>
<feature type="transmembrane region" description="Helical" evidence="1">
    <location>
        <begin position="42"/>
        <end position="62"/>
    </location>
</feature>
<evidence type="ECO:0000256" key="1">
    <source>
        <dbReference type="SAM" id="Phobius"/>
    </source>
</evidence>
<feature type="transmembrane region" description="Helical" evidence="1">
    <location>
        <begin position="201"/>
        <end position="221"/>
    </location>
</feature>
<evidence type="ECO:0000313" key="2">
    <source>
        <dbReference type="EMBL" id="MCS5732458.1"/>
    </source>
</evidence>
<proteinExistence type="predicted"/>
<evidence type="ECO:0000313" key="3">
    <source>
        <dbReference type="Proteomes" id="UP001165586"/>
    </source>
</evidence>
<protein>
    <submittedName>
        <fullName evidence="2">GAP family protein</fullName>
    </submittedName>
</protein>
<comment type="caution">
    <text evidence="2">The sequence shown here is derived from an EMBL/GenBank/DDBJ whole genome shotgun (WGS) entry which is preliminary data.</text>
</comment>
<feature type="transmembrane region" description="Helical" evidence="1">
    <location>
        <begin position="12"/>
        <end position="30"/>
    </location>
</feature>
<keyword evidence="1" id="KW-0472">Membrane</keyword>
<accession>A0ABT2GWX0</accession>
<dbReference type="RefSeq" id="WP_259537082.1">
    <property type="nucleotide sequence ID" value="NZ_JANLCJ010000001.1"/>
</dbReference>
<name>A0ABT2GWX0_9MICO</name>
<dbReference type="EMBL" id="JANLCJ010000001">
    <property type="protein sequence ID" value="MCS5732458.1"/>
    <property type="molecule type" value="Genomic_DNA"/>
</dbReference>
<gene>
    <name evidence="2" type="ORF">N1032_01700</name>
</gene>
<reference evidence="2" key="1">
    <citation type="submission" date="2022-08" db="EMBL/GenBank/DDBJ databases">
        <authorList>
            <person name="Deng Y."/>
            <person name="Han X.-F."/>
            <person name="Zhang Y.-Q."/>
        </authorList>
    </citation>
    <scope>NUCLEOTIDE SEQUENCE</scope>
    <source>
        <strain evidence="2">CPCC 203386</strain>
    </source>
</reference>
<keyword evidence="3" id="KW-1185">Reference proteome</keyword>
<keyword evidence="1" id="KW-1133">Transmembrane helix</keyword>
<sequence>MGSVIGEVLPLALGIAISPVPIIAAILMLLSPRARGTSLGFLTGWLLGIIVAVVAFALLASVLPDDDSDASKPIAGVIKIILGVLLLLLAIKQFRSRPHGDAEPPLPKWMSAIDTMTPVRGVVLGFLLSGLNPKNLLMGVGAGVAIGSGTLTFGEDVVVIVIFTIIAASTVAIPVIGYLAASAKLAGPLESLRKWLVPNNATVMAILLLVIGVVMIGKGVGNI</sequence>
<feature type="transmembrane region" description="Helical" evidence="1">
    <location>
        <begin position="74"/>
        <end position="91"/>
    </location>
</feature>
<organism evidence="2 3">
    <name type="scientific">Herbiconiux daphne</name>
    <dbReference type="NCBI Taxonomy" id="2970914"/>
    <lineage>
        <taxon>Bacteria</taxon>
        <taxon>Bacillati</taxon>
        <taxon>Actinomycetota</taxon>
        <taxon>Actinomycetes</taxon>
        <taxon>Micrococcales</taxon>
        <taxon>Microbacteriaceae</taxon>
        <taxon>Herbiconiux</taxon>
    </lineage>
</organism>
<dbReference type="Pfam" id="PF11139">
    <property type="entry name" value="SfLAP"/>
    <property type="match status" value="1"/>
</dbReference>
<keyword evidence="1" id="KW-0812">Transmembrane</keyword>
<dbReference type="Proteomes" id="UP001165586">
    <property type="component" value="Unassembled WGS sequence"/>
</dbReference>